<dbReference type="GO" id="GO:0006508">
    <property type="term" value="P:proteolysis"/>
    <property type="evidence" value="ECO:0007669"/>
    <property type="project" value="InterPro"/>
</dbReference>
<evidence type="ECO:0000313" key="4">
    <source>
        <dbReference type="Proteomes" id="UP000245293"/>
    </source>
</evidence>
<name>A0A2V1P6K0_9RHOB</name>
<dbReference type="Pfam" id="PF14684">
    <property type="entry name" value="Tricorn_C1"/>
    <property type="match status" value="1"/>
</dbReference>
<feature type="transmembrane region" description="Helical" evidence="1">
    <location>
        <begin position="6"/>
        <end position="29"/>
    </location>
</feature>
<organism evidence="3 4">
    <name type="scientific">Salibaculum griseiflavum</name>
    <dbReference type="NCBI Taxonomy" id="1914409"/>
    <lineage>
        <taxon>Bacteria</taxon>
        <taxon>Pseudomonadati</taxon>
        <taxon>Pseudomonadota</taxon>
        <taxon>Alphaproteobacteria</taxon>
        <taxon>Rhodobacterales</taxon>
        <taxon>Roseobacteraceae</taxon>
        <taxon>Salibaculum</taxon>
    </lineage>
</organism>
<dbReference type="Gene3D" id="3.30.750.44">
    <property type="match status" value="1"/>
</dbReference>
<evidence type="ECO:0000313" key="3">
    <source>
        <dbReference type="EMBL" id="PWG18131.1"/>
    </source>
</evidence>
<dbReference type="SUPFAM" id="SSF52096">
    <property type="entry name" value="ClpP/crotonase"/>
    <property type="match status" value="1"/>
</dbReference>
<dbReference type="Proteomes" id="UP000245293">
    <property type="component" value="Unassembled WGS sequence"/>
</dbReference>
<dbReference type="OrthoDB" id="9758793at2"/>
<keyword evidence="1" id="KW-0472">Membrane</keyword>
<dbReference type="InterPro" id="IPR029045">
    <property type="entry name" value="ClpP/crotonase-like_dom_sf"/>
</dbReference>
<accession>A0A2V1P6K0</accession>
<dbReference type="Gene3D" id="3.90.226.10">
    <property type="entry name" value="2-enoyl-CoA Hydratase, Chain A, domain 1"/>
    <property type="match status" value="1"/>
</dbReference>
<comment type="caution">
    <text evidence="3">The sequence shown here is derived from an EMBL/GenBank/DDBJ whole genome shotgun (WGS) entry which is preliminary data.</text>
</comment>
<dbReference type="PANTHER" id="PTHR11261">
    <property type="entry name" value="INTERPHOTORECEPTOR RETINOID-BINDING PROTEIN"/>
    <property type="match status" value="1"/>
</dbReference>
<dbReference type="GO" id="GO:0008236">
    <property type="term" value="F:serine-type peptidase activity"/>
    <property type="evidence" value="ECO:0007669"/>
    <property type="project" value="InterPro"/>
</dbReference>
<keyword evidence="4" id="KW-1185">Reference proteome</keyword>
<dbReference type="CDD" id="cd07563">
    <property type="entry name" value="Peptidase_S41_IRBP"/>
    <property type="match status" value="1"/>
</dbReference>
<dbReference type="EMBL" id="QETF01000002">
    <property type="protein sequence ID" value="PWG18131.1"/>
    <property type="molecule type" value="Genomic_DNA"/>
</dbReference>
<keyword evidence="1" id="KW-0812">Transmembrane</keyword>
<gene>
    <name evidence="3" type="ORF">DFK10_02415</name>
</gene>
<protein>
    <recommendedName>
        <fullName evidence="2">Tail specific protease domain-containing protein</fullName>
    </recommendedName>
</protein>
<dbReference type="PANTHER" id="PTHR11261:SF3">
    <property type="entry name" value="RETINOL-BINDING PROTEIN 3"/>
    <property type="match status" value="1"/>
</dbReference>
<dbReference type="Pfam" id="PF03572">
    <property type="entry name" value="Peptidase_S41"/>
    <property type="match status" value="1"/>
</dbReference>
<dbReference type="RefSeq" id="WP_109386216.1">
    <property type="nucleotide sequence ID" value="NZ_QETF01000002.1"/>
</dbReference>
<proteinExistence type="predicted"/>
<sequence>MVFRFVLGWIGRLIFLLVGLILLTWPLFWPPAELRGQWRTDGYGMVLDVGRFGVTAYQETAVSCLPVFRAPAHSLLLAELGDLALNPDDAGGLRLDVDGTANPIRTHRLAALPDACAEGGSPQDAGPRQIFDIAWHGMAEHYPFFEMHGIDWPGRYDRLAPTINSPVDLWPALEAMLDGVNDNNVYLFDPATGAAITPPRDLPWHDEAVAFREVPRALGLTQVEDTGLEYTVLDGNIGYVFIRHTATRAGFGTSQAVQAAEVFAQVSDALRDTQAIILDNRLNPGGSDAVALAYAGFFTEEPALAFTKQTRNDTGFTDPVPAYTIATELPLTQPVYLLNSGYTAGAGEALALALKEMPQVTSLGEPTSGTLSDILDIPLPNGWILGLSHQVYRDTSGQAVDGIGVQPDQAMPFEPAAFRRGVDPALDAVRAMIGD</sequence>
<evidence type="ECO:0000259" key="2">
    <source>
        <dbReference type="SMART" id="SM00245"/>
    </source>
</evidence>
<reference evidence="4" key="1">
    <citation type="submission" date="2018-05" db="EMBL/GenBank/DDBJ databases">
        <authorList>
            <person name="Du Z."/>
            <person name="Wang X."/>
        </authorList>
    </citation>
    <scope>NUCLEOTIDE SEQUENCE [LARGE SCALE GENOMIC DNA]</scope>
    <source>
        <strain evidence="4">WDS4C29</strain>
    </source>
</reference>
<dbReference type="InterPro" id="IPR028204">
    <property type="entry name" value="Tricorn_C1"/>
</dbReference>
<dbReference type="SMART" id="SM00245">
    <property type="entry name" value="TSPc"/>
    <property type="match status" value="1"/>
</dbReference>
<keyword evidence="1" id="KW-1133">Transmembrane helix</keyword>
<evidence type="ECO:0000256" key="1">
    <source>
        <dbReference type="SAM" id="Phobius"/>
    </source>
</evidence>
<dbReference type="InterPro" id="IPR005151">
    <property type="entry name" value="Tail-specific_protease"/>
</dbReference>
<feature type="domain" description="Tail specific protease" evidence="2">
    <location>
        <begin position="213"/>
        <end position="412"/>
    </location>
</feature>
<dbReference type="AlphaFoldDB" id="A0A2V1P6K0"/>